<reference evidence="1" key="1">
    <citation type="submission" date="2021-02" db="EMBL/GenBank/DDBJ databases">
        <authorList>
            <person name="Dougan E. K."/>
            <person name="Rhodes N."/>
            <person name="Thang M."/>
            <person name="Chan C."/>
        </authorList>
    </citation>
    <scope>NUCLEOTIDE SEQUENCE</scope>
</reference>
<dbReference type="Proteomes" id="UP000626109">
    <property type="component" value="Unassembled WGS sequence"/>
</dbReference>
<protein>
    <submittedName>
        <fullName evidence="1">Uncharacterized protein</fullName>
    </submittedName>
</protein>
<sequence>MSTHDKFAIIGLVRSGKERFLTAAITAVRGKAAPKRGLDTWRYAMFEMVRYLVRSKVELGGEKQYHIQYDGSSICKVPTDLVHFYCPWLNLGAYSPPLVSSADSITARSDGAEGLMLDSEPPAEKKNKRRSRCEAVLAIIRKMNTAMMMTLNKGLDVLIPNTRLVPGGSQSVWPLDPPTVKESEMMTAALDNEAMQHKACHVLEFNVGLRLHTEGESCHPDWNDVKNSIVRAGLQVSLLKGTIMANTDFGPFKGGKTKLTKQEACEQFVAGLSTEDYQEYMEDIARDRALPLDDEGVPASPEEWLESRTVDKRGIFVKYKSWFNAVVAMHWLTWDWTIASVVLDYALKDPDEEPELARPVVAADGEGSQSSDSEEPVTKAGLYKKYQNLKNTMGMSAHFYHDRFLQADLRMIVEATLPLRLQFEDMLQAAKGQVTTLHWAAQRSSGLYFAGVKAVIHTLHDPEVLDRLGLSLHVPGQHPDEEEAWAQEELATLARYRKLVVELASARCWSNAHFTICQPHTFAQVHHPDASRRPRVLNLTKKVWAAILMMEDVVLKHVAVSAGVFKAAKRCLNDVAWNCSQVARETYAVCLQAAWSHTDEQLREQSFAIFARPHNTKFFLEDAFGNLADVGKRASKGWTKAFYTTATPSLNSFDWKQIATLPSDYNITDFKKLHVDSGVPVPTDYYGKHFKTTKTLPAALNMKENIRKPVRKAGPQANHRSAAATIWAVSHSPSTFSEAPLAWSGVFFVKGEVYINSNTGRVMWSMGFQDWAAMGVRLASFEKDGKYFFILDPTFDVPLWVTCAELSNTTWKHIPARLLAPCMCPDDLACHGCLLESTGVAQDAVEAGIKVGLFLKKQYLVDLHKALNIHFPTSGTDKKNRVGKEDLATSVARHFYGDDAPEEQHRMVMAIMGKTKKGVKCPAEVLGCMEGLDEDNRMELGPLKKLAQEEQDRISDSKKENNIRATSDGDYLQKHFTPQELKDLLPPLPGCSITRHPIFKRYQGFYPSVIQGSICRSWGGKRATRSEVDALALVVDWIWESYYSEHPATDEMPSMGMLRKIVQSYDANTGKKIAPAPVAAAATLSSSSSSSSGSVGNLVGVVAPASVAAAEPKAAAKKAAAKTLAADAKAVAKAAVAKAALAMAKAAQPEHLQPAPKRQRRS</sequence>
<evidence type="ECO:0000313" key="2">
    <source>
        <dbReference type="Proteomes" id="UP000626109"/>
    </source>
</evidence>
<organism evidence="1 2">
    <name type="scientific">Polarella glacialis</name>
    <name type="common">Dinoflagellate</name>
    <dbReference type="NCBI Taxonomy" id="89957"/>
    <lineage>
        <taxon>Eukaryota</taxon>
        <taxon>Sar</taxon>
        <taxon>Alveolata</taxon>
        <taxon>Dinophyceae</taxon>
        <taxon>Suessiales</taxon>
        <taxon>Suessiaceae</taxon>
        <taxon>Polarella</taxon>
    </lineage>
</organism>
<name>A0A813IV36_POLGL</name>
<accession>A0A813IV36</accession>
<evidence type="ECO:0000313" key="1">
    <source>
        <dbReference type="EMBL" id="CAE8655743.1"/>
    </source>
</evidence>
<gene>
    <name evidence="1" type="ORF">PGLA2088_LOCUS11788</name>
</gene>
<proteinExistence type="predicted"/>
<dbReference type="EMBL" id="CAJNNW010013743">
    <property type="protein sequence ID" value="CAE8655743.1"/>
    <property type="molecule type" value="Genomic_DNA"/>
</dbReference>
<comment type="caution">
    <text evidence="1">The sequence shown here is derived from an EMBL/GenBank/DDBJ whole genome shotgun (WGS) entry which is preliminary data.</text>
</comment>
<dbReference type="AlphaFoldDB" id="A0A813IV36"/>